<dbReference type="eggNOG" id="COG2861">
    <property type="taxonomic scope" value="Bacteria"/>
</dbReference>
<evidence type="ECO:0000313" key="2">
    <source>
        <dbReference type="EMBL" id="KAJ04811.1"/>
    </source>
</evidence>
<dbReference type="CDD" id="cd10936">
    <property type="entry name" value="CE4_DAC2"/>
    <property type="match status" value="1"/>
</dbReference>
<reference evidence="2 3" key="1">
    <citation type="journal article" date="2014" name="Genome Announc.">
        <title>Draft Genome Sequences of Two Isolates of the Roseobacter Group, Sulfitobacter sp. Strains 3SOLIMAR09 and 1FIGIMAR09, from Harbors of Mallorca Island (Mediterranean Sea).</title>
        <authorList>
            <person name="Mas-Llado M."/>
            <person name="Pina-Villalonga J.M."/>
            <person name="Brunet-Galmes I."/>
            <person name="Nogales B."/>
            <person name="Bosch R."/>
        </authorList>
    </citation>
    <scope>NUCLEOTIDE SEQUENCE [LARGE SCALE GENOMIC DNA]</scope>
    <source>
        <strain evidence="2 3">1FIGIMAR09</strain>
    </source>
</reference>
<dbReference type="SUPFAM" id="SSF88713">
    <property type="entry name" value="Glycoside hydrolase/deacetylase"/>
    <property type="match status" value="1"/>
</dbReference>
<evidence type="ECO:0000313" key="3">
    <source>
        <dbReference type="Proteomes" id="UP000027337"/>
    </source>
</evidence>
<evidence type="ECO:0008006" key="4">
    <source>
        <dbReference type="Google" id="ProtNLM"/>
    </source>
</evidence>
<proteinExistence type="predicted"/>
<sequence length="503" mass="50520">MARGFLSGVLWGGVLSVGVAGVASVMMPLPQSPVVDDMAPGAVDAPVADPAVPDTQTQTDTAPASLGTAPLATAPDSEAALDAEAQSSAVRPETGTADGLQAPAGAEDTGGVAVAPDAPVLPNPQALAPMAPPATDDVAINTDPGLPQQPVTQSDDPALSTAPDAEDGIKAPVQIGDAPAEPAKPALAGNAEADQAPEAPQTASLPEAPAPAAEPTQPQTEDTEPADDNNGRPSIGKPAISLTDRDSGVTINRGPAADAAAAETDEVKPEVVADVGPALEINAEAFENPENKPLMAIVLIDDGAAPVTGAAGIAALRSFPYPLSFAVNANAPDAAERIALYRAEGLEVLIEVDLPEAATATDTETLLGTALAGLPGAVAVLEGSETGVQGSKDLSDQVTAILGQTGHGLVTQDKGLNTMPKLARKAGVAADPIFRDFDSKGQTATVIRRFLDQAAFRAGQDGGVIMLGRLRADTISALLLWGLQDRAGKVALAPISAVLSREQ</sequence>
<dbReference type="STRING" id="83219.PM02_00965"/>
<feature type="compositionally biased region" description="Low complexity" evidence="1">
    <location>
        <begin position="40"/>
        <end position="54"/>
    </location>
</feature>
<dbReference type="GO" id="GO:0005975">
    <property type="term" value="P:carbohydrate metabolic process"/>
    <property type="evidence" value="ECO:0007669"/>
    <property type="project" value="InterPro"/>
</dbReference>
<comment type="caution">
    <text evidence="2">The sequence shown here is derived from an EMBL/GenBank/DDBJ whole genome shotgun (WGS) entry which is preliminary data.</text>
</comment>
<dbReference type="RefSeq" id="WP_037904372.1">
    <property type="nucleotide sequence ID" value="NZ_JEMU01000001.1"/>
</dbReference>
<dbReference type="EMBL" id="JEMU01000001">
    <property type="protein sequence ID" value="KAJ04811.1"/>
    <property type="molecule type" value="Genomic_DNA"/>
</dbReference>
<evidence type="ECO:0000256" key="1">
    <source>
        <dbReference type="SAM" id="MobiDB-lite"/>
    </source>
</evidence>
<keyword evidence="3" id="KW-1185">Reference proteome</keyword>
<feature type="compositionally biased region" description="Low complexity" evidence="1">
    <location>
        <begin position="206"/>
        <end position="220"/>
    </location>
</feature>
<name>A0A061SSY1_9RHOB</name>
<dbReference type="Pfam" id="PF04748">
    <property type="entry name" value="Polysacc_deac_2"/>
    <property type="match status" value="1"/>
</dbReference>
<protein>
    <recommendedName>
        <fullName evidence="4">Polysaccharide deacetylase</fullName>
    </recommendedName>
</protein>
<dbReference type="Gene3D" id="3.20.20.370">
    <property type="entry name" value="Glycoside hydrolase/deacetylase"/>
    <property type="match status" value="1"/>
</dbReference>
<dbReference type="AlphaFoldDB" id="A0A061SSY1"/>
<gene>
    <name evidence="2" type="ORF">PM02_00965</name>
</gene>
<accession>A0A061SSY1</accession>
<dbReference type="InterPro" id="IPR011330">
    <property type="entry name" value="Glyco_hydro/deAcase_b/a-brl"/>
</dbReference>
<feature type="region of interest" description="Disordered" evidence="1">
    <location>
        <begin position="40"/>
        <end position="268"/>
    </location>
</feature>
<dbReference type="InterPro" id="IPR006837">
    <property type="entry name" value="Divergent_DAC"/>
</dbReference>
<organism evidence="2 3">
    <name type="scientific">Sulfitobacter mediterraneus</name>
    <dbReference type="NCBI Taxonomy" id="83219"/>
    <lineage>
        <taxon>Bacteria</taxon>
        <taxon>Pseudomonadati</taxon>
        <taxon>Pseudomonadota</taxon>
        <taxon>Alphaproteobacteria</taxon>
        <taxon>Rhodobacterales</taxon>
        <taxon>Roseobacteraceae</taxon>
        <taxon>Sulfitobacter</taxon>
    </lineage>
</organism>
<dbReference type="Proteomes" id="UP000027337">
    <property type="component" value="Unassembled WGS sequence"/>
</dbReference>